<evidence type="ECO:0008006" key="3">
    <source>
        <dbReference type="Google" id="ProtNLM"/>
    </source>
</evidence>
<name>A0A8S0V8H5_OLEEU</name>
<reference evidence="1 2" key="1">
    <citation type="submission" date="2019-12" db="EMBL/GenBank/DDBJ databases">
        <authorList>
            <person name="Alioto T."/>
            <person name="Alioto T."/>
            <person name="Gomez Garrido J."/>
        </authorList>
    </citation>
    <scope>NUCLEOTIDE SEQUENCE [LARGE SCALE GENOMIC DNA]</scope>
</reference>
<proteinExistence type="predicted"/>
<dbReference type="EMBL" id="CACTIH010009212">
    <property type="protein sequence ID" value="CAA3027621.1"/>
    <property type="molecule type" value="Genomic_DNA"/>
</dbReference>
<dbReference type="AlphaFoldDB" id="A0A8S0V8H5"/>
<gene>
    <name evidence="1" type="ORF">OLEA9_A084924</name>
</gene>
<keyword evidence="2" id="KW-1185">Reference proteome</keyword>
<accession>A0A8S0V8H5</accession>
<sequence length="190" mass="21833">MEFEFRISKDARLWAHISQRSNLKYVKTVMDHFDEQQREDFCNSSLGYLAKVPDIQFSANSSSSYCSEPSTLKRSTSFGLVLIVEGVVNAPNNNVSIHLPTLSIVDDPDLFFACPWGRVGYRHLLHEFRARKQPQHRTYDVFFKNVKLHMYTTLRPIDAEAQQPYFSTLVPYDDPSVSVLDDIARIVVPS</sequence>
<evidence type="ECO:0000313" key="2">
    <source>
        <dbReference type="Proteomes" id="UP000594638"/>
    </source>
</evidence>
<organism evidence="1 2">
    <name type="scientific">Olea europaea subsp. europaea</name>
    <dbReference type="NCBI Taxonomy" id="158383"/>
    <lineage>
        <taxon>Eukaryota</taxon>
        <taxon>Viridiplantae</taxon>
        <taxon>Streptophyta</taxon>
        <taxon>Embryophyta</taxon>
        <taxon>Tracheophyta</taxon>
        <taxon>Spermatophyta</taxon>
        <taxon>Magnoliopsida</taxon>
        <taxon>eudicotyledons</taxon>
        <taxon>Gunneridae</taxon>
        <taxon>Pentapetalae</taxon>
        <taxon>asterids</taxon>
        <taxon>lamiids</taxon>
        <taxon>Lamiales</taxon>
        <taxon>Oleaceae</taxon>
        <taxon>Oleeae</taxon>
        <taxon>Olea</taxon>
    </lineage>
</organism>
<comment type="caution">
    <text evidence="1">The sequence shown here is derived from an EMBL/GenBank/DDBJ whole genome shotgun (WGS) entry which is preliminary data.</text>
</comment>
<protein>
    <recommendedName>
        <fullName evidence="3">DUF1985 domain-containing protein</fullName>
    </recommendedName>
</protein>
<dbReference type="Gramene" id="OE9A084924T1">
    <property type="protein sequence ID" value="OE9A084924C1"/>
    <property type="gene ID" value="OE9A084924"/>
</dbReference>
<dbReference type="Proteomes" id="UP000594638">
    <property type="component" value="Unassembled WGS sequence"/>
</dbReference>
<evidence type="ECO:0000313" key="1">
    <source>
        <dbReference type="EMBL" id="CAA3027621.1"/>
    </source>
</evidence>